<dbReference type="InterPro" id="IPR003029">
    <property type="entry name" value="S1_domain"/>
</dbReference>
<dbReference type="PANTHER" id="PTHR22648:SF0">
    <property type="entry name" value="TRANSCRIPTION TERMINATION_ANTITERMINATION PROTEIN NUSA"/>
    <property type="match status" value="1"/>
</dbReference>
<reference evidence="9 10" key="1">
    <citation type="journal article" date="2016" name="Nat. Commun.">
        <title>Thousands of microbial genomes shed light on interconnected biogeochemical processes in an aquifer system.</title>
        <authorList>
            <person name="Anantharaman K."/>
            <person name="Brown C.T."/>
            <person name="Hug L.A."/>
            <person name="Sharon I."/>
            <person name="Castelle C.J."/>
            <person name="Probst A.J."/>
            <person name="Thomas B.C."/>
            <person name="Singh A."/>
            <person name="Wilkins M.J."/>
            <person name="Karaoz U."/>
            <person name="Brodie E.L."/>
            <person name="Williams K.H."/>
            <person name="Hubbard S.S."/>
            <person name="Banfield J.F."/>
        </authorList>
    </citation>
    <scope>NUCLEOTIDE SEQUENCE [LARGE SCALE GENOMIC DNA]</scope>
</reference>
<dbReference type="InterPro" id="IPR013735">
    <property type="entry name" value="TF_NusA_N"/>
</dbReference>
<dbReference type="GO" id="GO:0000166">
    <property type="term" value="F:nucleotide binding"/>
    <property type="evidence" value="ECO:0007669"/>
    <property type="project" value="InterPro"/>
</dbReference>
<evidence type="ECO:0000256" key="5">
    <source>
        <dbReference type="ARBA" id="ARBA00023015"/>
    </source>
</evidence>
<proteinExistence type="inferred from homology"/>
<dbReference type="NCBIfam" id="TIGR01953">
    <property type="entry name" value="NusA"/>
    <property type="match status" value="1"/>
</dbReference>
<gene>
    <name evidence="7" type="primary">nusA</name>
    <name evidence="9" type="ORF">A2Y62_20670</name>
</gene>
<keyword evidence="6 7" id="KW-0804">Transcription</keyword>
<evidence type="ECO:0000313" key="9">
    <source>
        <dbReference type="EMBL" id="OGF61832.1"/>
    </source>
</evidence>
<dbReference type="HAMAP" id="MF_00945_B">
    <property type="entry name" value="NusA_B"/>
    <property type="match status" value="1"/>
</dbReference>
<dbReference type="GO" id="GO:0006353">
    <property type="term" value="P:DNA-templated transcription termination"/>
    <property type="evidence" value="ECO:0007669"/>
    <property type="project" value="UniProtKB-UniRule"/>
</dbReference>
<dbReference type="GO" id="GO:0031564">
    <property type="term" value="P:transcription antitermination"/>
    <property type="evidence" value="ECO:0007669"/>
    <property type="project" value="UniProtKB-UniRule"/>
</dbReference>
<evidence type="ECO:0000256" key="4">
    <source>
        <dbReference type="ARBA" id="ARBA00022884"/>
    </source>
</evidence>
<dbReference type="Pfam" id="PF13184">
    <property type="entry name" value="KH_NusA_1st"/>
    <property type="match status" value="1"/>
</dbReference>
<dbReference type="GO" id="GO:0003723">
    <property type="term" value="F:RNA binding"/>
    <property type="evidence" value="ECO:0007669"/>
    <property type="project" value="UniProtKB-UniRule"/>
</dbReference>
<dbReference type="CDD" id="cd02134">
    <property type="entry name" value="KH-II_NusA_rpt1"/>
    <property type="match status" value="1"/>
</dbReference>
<evidence type="ECO:0000256" key="6">
    <source>
        <dbReference type="ARBA" id="ARBA00023163"/>
    </source>
</evidence>
<dbReference type="PROSITE" id="PS50084">
    <property type="entry name" value="KH_TYPE_1"/>
    <property type="match status" value="1"/>
</dbReference>
<evidence type="ECO:0000256" key="1">
    <source>
        <dbReference type="ARBA" id="ARBA00022472"/>
    </source>
</evidence>
<dbReference type="InterPro" id="IPR030842">
    <property type="entry name" value="TF_NusA_bacterial"/>
</dbReference>
<dbReference type="InterPro" id="IPR004087">
    <property type="entry name" value="KH_dom"/>
</dbReference>
<keyword evidence="2 7" id="KW-0963">Cytoplasm</keyword>
<comment type="function">
    <text evidence="7">Participates in both transcription termination and antitermination.</text>
</comment>
<dbReference type="FunFam" id="3.30.300.20:FF:000002">
    <property type="entry name" value="Transcription termination/antitermination protein NusA"/>
    <property type="match status" value="1"/>
</dbReference>
<organism evidence="9 10">
    <name type="scientific">Candidatus Fischerbacteria bacterium RBG_13_37_8</name>
    <dbReference type="NCBI Taxonomy" id="1817863"/>
    <lineage>
        <taxon>Bacteria</taxon>
        <taxon>Candidatus Fischeribacteriota</taxon>
    </lineage>
</organism>
<dbReference type="Gene3D" id="1.10.150.20">
    <property type="entry name" value="5' to 3' exonuclease, C-terminal subdomain"/>
    <property type="match status" value="1"/>
</dbReference>
<dbReference type="Pfam" id="PF26594">
    <property type="entry name" value="KH_NusA_2nd"/>
    <property type="match status" value="1"/>
</dbReference>
<evidence type="ECO:0000259" key="8">
    <source>
        <dbReference type="PROSITE" id="PS50126"/>
    </source>
</evidence>
<dbReference type="SUPFAM" id="SSF47794">
    <property type="entry name" value="Rad51 N-terminal domain-like"/>
    <property type="match status" value="1"/>
</dbReference>
<dbReference type="SUPFAM" id="SSF54814">
    <property type="entry name" value="Prokaryotic type KH domain (KH-domain type II)"/>
    <property type="match status" value="2"/>
</dbReference>
<dbReference type="CDD" id="cd04455">
    <property type="entry name" value="S1_NusA"/>
    <property type="match status" value="1"/>
</dbReference>
<comment type="similarity">
    <text evidence="7">Belongs to the NusA family.</text>
</comment>
<dbReference type="PANTHER" id="PTHR22648">
    <property type="entry name" value="TRANSCRIPTION TERMINATION FACTOR NUSA"/>
    <property type="match status" value="1"/>
</dbReference>
<evidence type="ECO:0000313" key="10">
    <source>
        <dbReference type="Proteomes" id="UP000178943"/>
    </source>
</evidence>
<dbReference type="GO" id="GO:0003700">
    <property type="term" value="F:DNA-binding transcription factor activity"/>
    <property type="evidence" value="ECO:0007669"/>
    <property type="project" value="InterPro"/>
</dbReference>
<dbReference type="Gene3D" id="2.40.50.140">
    <property type="entry name" value="Nucleic acid-binding proteins"/>
    <property type="match status" value="1"/>
</dbReference>
<dbReference type="PROSITE" id="PS50126">
    <property type="entry name" value="S1"/>
    <property type="match status" value="1"/>
</dbReference>
<evidence type="ECO:0000256" key="2">
    <source>
        <dbReference type="ARBA" id="ARBA00022490"/>
    </source>
</evidence>
<keyword evidence="5 7" id="KW-0805">Transcription regulation</keyword>
<dbReference type="FunFam" id="3.30.300.20:FF:000005">
    <property type="entry name" value="Transcription termination/antitermination protein NusA"/>
    <property type="match status" value="1"/>
</dbReference>
<dbReference type="EMBL" id="MFGW01000187">
    <property type="protein sequence ID" value="OGF61832.1"/>
    <property type="molecule type" value="Genomic_DNA"/>
</dbReference>
<dbReference type="InterPro" id="IPR058582">
    <property type="entry name" value="KH_NusA_2nd"/>
</dbReference>
<protein>
    <recommendedName>
        <fullName evidence="7">Transcription termination/antitermination protein NusA</fullName>
    </recommendedName>
</protein>
<dbReference type="STRING" id="1817863.A2Y62_20670"/>
<sequence length="423" mass="47896">MTKEIIFSIEHICKEKGLEFQYMVKAVEDAIATASKKYYRSRQNFVAHLNRDSGTVDLYVRKKIVEKVEDSQIEMSLEEAHAFDPEAEIGDEMEILYPSQHLGRIAAQAARQVIQQKMIDAEKQKIYQLYAPRVGEMISGTVKIIDRKGITLELPEAEAILPTYNQLQKEVYRKGDHVRSLIVKVYKYGHDPQVILSRNDAKFLAKLFEMEVQEVYDGIVEIKSVAREAGDRAKVAVCSKDQQVDPVGSCVGIKGSRIQSIINELHGEKIDIIEWSEDVKVFASNALKPAKIVDVEVINNEEKRLKVWVDESQLSLAIGKKGQNVRLASRLIGWRIDIGTKKVAESEKETPGLIDEFFAYLGQYPDIGKEAIELLKGAGYDAFVKIVKASPTDFMKIEGIDYQKAQKIKTVAKNFVKKTQKER</sequence>
<comment type="subcellular location">
    <subcellularLocation>
        <location evidence="7">Cytoplasm</location>
    </subcellularLocation>
</comment>
<name>A0A1F5VEG7_9BACT</name>
<dbReference type="InterPro" id="IPR015946">
    <property type="entry name" value="KH_dom-like_a/b"/>
</dbReference>
<dbReference type="Gene3D" id="3.30.1480.10">
    <property type="entry name" value="NusA, N-terminal domain"/>
    <property type="match status" value="1"/>
</dbReference>
<dbReference type="CDD" id="cd22529">
    <property type="entry name" value="KH-II_NusA_rpt2"/>
    <property type="match status" value="1"/>
</dbReference>
<dbReference type="AlphaFoldDB" id="A0A1F5VEG7"/>
<dbReference type="SMART" id="SM00322">
    <property type="entry name" value="KH"/>
    <property type="match status" value="2"/>
</dbReference>
<dbReference type="SUPFAM" id="SSF50249">
    <property type="entry name" value="Nucleic acid-binding proteins"/>
    <property type="match status" value="1"/>
</dbReference>
<dbReference type="InterPro" id="IPR009019">
    <property type="entry name" value="KH_sf_prok-type"/>
</dbReference>
<dbReference type="Proteomes" id="UP000178943">
    <property type="component" value="Unassembled WGS sequence"/>
</dbReference>
<dbReference type="InterPro" id="IPR012340">
    <property type="entry name" value="NA-bd_OB-fold"/>
</dbReference>
<dbReference type="InterPro" id="IPR010995">
    <property type="entry name" value="DNA_repair_Rad51/TF_NusA_a-hlx"/>
</dbReference>
<comment type="subunit">
    <text evidence="7">Monomer. Binds directly to the core enzyme of the DNA-dependent RNA polymerase and to nascent RNA.</text>
</comment>
<dbReference type="SUPFAM" id="SSF69705">
    <property type="entry name" value="Transcription factor NusA, N-terminal domain"/>
    <property type="match status" value="1"/>
</dbReference>
<dbReference type="InterPro" id="IPR025249">
    <property type="entry name" value="TF_NusA_KH_1st"/>
</dbReference>
<keyword evidence="4 7" id="KW-0694">RNA-binding</keyword>
<feature type="domain" description="S1 motif" evidence="8">
    <location>
        <begin position="135"/>
        <end position="199"/>
    </location>
</feature>
<evidence type="ECO:0000256" key="3">
    <source>
        <dbReference type="ARBA" id="ARBA00022814"/>
    </source>
</evidence>
<dbReference type="GO" id="GO:0005829">
    <property type="term" value="C:cytosol"/>
    <property type="evidence" value="ECO:0007669"/>
    <property type="project" value="TreeGrafter"/>
</dbReference>
<accession>A0A1F5VEG7</accession>
<keyword evidence="1 7" id="KW-0806">Transcription termination</keyword>
<comment type="caution">
    <text evidence="9">The sequence shown here is derived from an EMBL/GenBank/DDBJ whole genome shotgun (WGS) entry which is preliminary data.</text>
</comment>
<dbReference type="InterPro" id="IPR010213">
    <property type="entry name" value="TF_NusA"/>
</dbReference>
<dbReference type="Gene3D" id="3.30.300.20">
    <property type="match status" value="2"/>
</dbReference>
<dbReference type="Pfam" id="PF08529">
    <property type="entry name" value="NusA_N"/>
    <property type="match status" value="1"/>
</dbReference>
<keyword evidence="3 7" id="KW-0889">Transcription antitermination</keyword>
<dbReference type="InterPro" id="IPR036555">
    <property type="entry name" value="NusA_N_sf"/>
</dbReference>
<evidence type="ECO:0000256" key="7">
    <source>
        <dbReference type="HAMAP-Rule" id="MF_00945"/>
    </source>
</evidence>